<keyword evidence="1" id="KW-1133">Transmembrane helix</keyword>
<feature type="domain" description="TonB C-terminal" evidence="2">
    <location>
        <begin position="183"/>
        <end position="241"/>
    </location>
</feature>
<dbReference type="Gene3D" id="3.30.1150.10">
    <property type="match status" value="1"/>
</dbReference>
<dbReference type="EMBL" id="JBHULX010000004">
    <property type="protein sequence ID" value="MFD2590747.1"/>
    <property type="molecule type" value="Genomic_DNA"/>
</dbReference>
<accession>A0ABW5N5B5</accession>
<feature type="transmembrane region" description="Helical" evidence="1">
    <location>
        <begin position="12"/>
        <end position="32"/>
    </location>
</feature>
<gene>
    <name evidence="3" type="ORF">ACFSTE_07865</name>
</gene>
<keyword evidence="1" id="KW-0472">Membrane</keyword>
<protein>
    <submittedName>
        <fullName evidence="3">Energy transducer TonB</fullName>
    </submittedName>
</protein>
<keyword evidence="1" id="KW-0812">Transmembrane</keyword>
<sequence length="244" mass="27436">MSNKHDANVRKSTFLNFQIGLIASLLFVYVMFEVYTAKPVIKERVDYGDLYEETVFTMGDIIVEKVPVKKVEVRSKPQKVVDVSKAKVIDDDTAKEIEEYVNKAPVEEEVKPGDIVEIPEEPVIEKVPFSAVEFAPVYPGCEILVTNEERAACFSEKISKLVSRKFNGDLGEKYGLSGIQKIYVQFEVGADGEIRNIKARAPHKALAEEAKRVAGLLPKMKPGMQRDIPVKVVYNLPITFRVQD</sequence>
<organism evidence="3 4">
    <name type="scientific">Aquimarina hainanensis</name>
    <dbReference type="NCBI Taxonomy" id="1578017"/>
    <lineage>
        <taxon>Bacteria</taxon>
        <taxon>Pseudomonadati</taxon>
        <taxon>Bacteroidota</taxon>
        <taxon>Flavobacteriia</taxon>
        <taxon>Flavobacteriales</taxon>
        <taxon>Flavobacteriaceae</taxon>
        <taxon>Aquimarina</taxon>
    </lineage>
</organism>
<dbReference type="Proteomes" id="UP001597459">
    <property type="component" value="Unassembled WGS sequence"/>
</dbReference>
<evidence type="ECO:0000256" key="1">
    <source>
        <dbReference type="SAM" id="Phobius"/>
    </source>
</evidence>
<proteinExistence type="predicted"/>
<evidence type="ECO:0000313" key="3">
    <source>
        <dbReference type="EMBL" id="MFD2590747.1"/>
    </source>
</evidence>
<evidence type="ECO:0000259" key="2">
    <source>
        <dbReference type="Pfam" id="PF03544"/>
    </source>
</evidence>
<comment type="caution">
    <text evidence="3">The sequence shown here is derived from an EMBL/GenBank/DDBJ whole genome shotgun (WGS) entry which is preliminary data.</text>
</comment>
<dbReference type="Pfam" id="PF03544">
    <property type="entry name" value="TonB_C"/>
    <property type="match status" value="1"/>
</dbReference>
<keyword evidence="4" id="KW-1185">Reference proteome</keyword>
<dbReference type="RefSeq" id="WP_176028658.1">
    <property type="nucleotide sequence ID" value="NZ_JBHSJV010000001.1"/>
</dbReference>
<name>A0ABW5N5B5_9FLAO</name>
<dbReference type="SUPFAM" id="SSF74653">
    <property type="entry name" value="TolA/TonB C-terminal domain"/>
    <property type="match status" value="1"/>
</dbReference>
<evidence type="ECO:0000313" key="4">
    <source>
        <dbReference type="Proteomes" id="UP001597459"/>
    </source>
</evidence>
<dbReference type="InterPro" id="IPR037682">
    <property type="entry name" value="TonB_C"/>
</dbReference>
<reference evidence="4" key="1">
    <citation type="journal article" date="2019" name="Int. J. Syst. Evol. Microbiol.">
        <title>The Global Catalogue of Microorganisms (GCM) 10K type strain sequencing project: providing services to taxonomists for standard genome sequencing and annotation.</title>
        <authorList>
            <consortium name="The Broad Institute Genomics Platform"/>
            <consortium name="The Broad Institute Genome Sequencing Center for Infectious Disease"/>
            <person name="Wu L."/>
            <person name="Ma J."/>
        </authorList>
    </citation>
    <scope>NUCLEOTIDE SEQUENCE [LARGE SCALE GENOMIC DNA]</scope>
    <source>
        <strain evidence="4">KCTC 42423</strain>
    </source>
</reference>